<sequence>MGKNKVEIKNLTLVFGNKKERALKMLDEGKSIQEIREKTGLAVGVNNISLDIEDGEMFVIVGLSGSGKSSLIRCMNMLNKPTKGELLIDGENICNYNKSQLQKLRRNKVAMVFQHFGLLSHRSVLKNVEYGLEVQDVPKEERAQKAKEAIKLVGLEGWENYFPRQLSGGMKQRVGLARALTNEPEILLMDEPFSALDPLIRRDMQTELLSIEDYMDKTIIFITHDMNEAFRLGDRVALLKDGELVQVGKPRDFFENPANDYVSSFIEDVDKSRILRVKTVMREPIVLAKLGDKTDKILEELKNKDRDFCYVVGDNKELLGYVESETISKHLGHKIDSFVVEDVESINRNAFVFETFSKLDESDIDVAVTDKRNRLRGVIDHEDVVSALTH</sequence>
<keyword evidence="1" id="KW-0547">Nucleotide-binding</keyword>
<evidence type="ECO:0000313" key="2">
    <source>
        <dbReference type="Proteomes" id="UP001374599"/>
    </source>
</evidence>
<dbReference type="EMBL" id="BTPU01000020">
    <property type="protein sequence ID" value="GMQ62153.1"/>
    <property type="molecule type" value="Genomic_DNA"/>
</dbReference>
<accession>A0ACB5UHZ0</accession>
<reference evidence="1" key="1">
    <citation type="submission" date="2023-09" db="EMBL/GenBank/DDBJ databases">
        <title>Vallitalea sediminicola and Vallitalea maricola sp. nov., anaerobic bacteria isolated from marine sediment.</title>
        <authorList>
            <person name="Hirano S."/>
            <person name="Maeda A."/>
            <person name="Terahara T."/>
            <person name="Mori K."/>
            <person name="Hamada M."/>
            <person name="Matsumoto R."/>
            <person name="Kobayashi T."/>
        </authorList>
    </citation>
    <scope>NUCLEOTIDE SEQUENCE</scope>
    <source>
        <strain evidence="1">AN17-2</strain>
    </source>
</reference>
<keyword evidence="1" id="KW-0067">ATP-binding</keyword>
<protein>
    <submittedName>
        <fullName evidence="1">Glycine betaine/L-proline ABC transporter ATP-binding protein</fullName>
    </submittedName>
</protein>
<gene>
    <name evidence="1" type="ORF">AN2V17_13840</name>
</gene>
<proteinExistence type="predicted"/>
<organism evidence="1 2">
    <name type="scientific">Vallitalea maricola</name>
    <dbReference type="NCBI Taxonomy" id="3074433"/>
    <lineage>
        <taxon>Bacteria</taxon>
        <taxon>Bacillati</taxon>
        <taxon>Bacillota</taxon>
        <taxon>Clostridia</taxon>
        <taxon>Lachnospirales</taxon>
        <taxon>Vallitaleaceae</taxon>
        <taxon>Vallitalea</taxon>
    </lineage>
</organism>
<evidence type="ECO:0000313" key="1">
    <source>
        <dbReference type="EMBL" id="GMQ62153.1"/>
    </source>
</evidence>
<comment type="caution">
    <text evidence="1">The sequence shown here is derived from an EMBL/GenBank/DDBJ whole genome shotgun (WGS) entry which is preliminary data.</text>
</comment>
<dbReference type="Proteomes" id="UP001374599">
    <property type="component" value="Unassembled WGS sequence"/>
</dbReference>
<keyword evidence="2" id="KW-1185">Reference proteome</keyword>
<name>A0ACB5UHZ0_9FIRM</name>